<feature type="transmembrane region" description="Helical" evidence="2">
    <location>
        <begin position="178"/>
        <end position="196"/>
    </location>
</feature>
<accession>A0A143QJC5</accession>
<reference evidence="3 4" key="1">
    <citation type="journal article" date="2016" name="Genome Announc.">
        <title>Complete Genome and Plasmid Sequences for Rhodococcus fascians D188 and Draft Sequences for Rhodococcus Isolates PBTS 1 and PBTS 2.</title>
        <authorList>
            <person name="Stamler R.A."/>
            <person name="Vereecke D."/>
            <person name="Zhang Y."/>
            <person name="Schilkey F."/>
            <person name="Devitt N."/>
            <person name="Randall J.J."/>
        </authorList>
    </citation>
    <scope>NUCLEOTIDE SEQUENCE [LARGE SCALE GENOMIC DNA]</scope>
    <source>
        <strain evidence="3 4">PBTS2</strain>
    </source>
</reference>
<keyword evidence="4" id="KW-1185">Reference proteome</keyword>
<sequence length="644" mass="69901">MVASPRPEPRAKGLTPAPSSSALATESSLMGFKNGQFPPVDLETFLDRPLLERVKTLALHWVDYGFGSPKVIPTTYVVKLLVLYIGIGLTLATLTSGVGMPWDVGSWWDDMIVYQKLVYWTMLLETVGLAGSWGPIAGKFKPMTGGILFWAKPGTVRMPPWPGKVPFTSGDTRTSLDVVLYLALLVSLFVPVIAPGTPPGAFASILPEGIGNLVDPRWAIAPVLLTIVVGLRDKTIFIAARAEQYGPAIVLFGLVGILGDNAIVDLVVGLKLLIFSVWVGAGISKFGAHFANVVPPMVSNSPCIPTRWARRKHYRNFPDDIRPSATAKLIAHVLGTTVEIAVPVVLLLTTNTTVALVGALLMVAFHLFIISTFPLAVPLEWNLLFAYAAVFLFVGHPAGQGFSIFDASPWFVATALVCLFFFPVLGNLRPDLVAFTPSMRQYAGNWASGLWAFAPGAEDKLDQIVRPTRNQVRQLEAMGYPPAVAEITMQQTIAWRSMHSQGRGLFSLLIRNVPDIDRWTVREGEFACNSILGFNFGDGHLHDASLIAAIQRRCNFEPGEFVVAWVESQPIHRKTQSYKLIDAALGVIETGTWNVDDAVSAQPWLPDGPIPMSVTWRRRADSTNARHSAPEASSATAGAGESTS</sequence>
<keyword evidence="2" id="KW-0812">Transmembrane</keyword>
<feature type="compositionally biased region" description="Low complexity" evidence="1">
    <location>
        <begin position="630"/>
        <end position="644"/>
    </location>
</feature>
<keyword evidence="2" id="KW-0472">Membrane</keyword>
<organism evidence="3 4">
    <name type="scientific">Rhodococcoides fascians</name>
    <name type="common">Rhodococcus fascians</name>
    <dbReference type="NCBI Taxonomy" id="1828"/>
    <lineage>
        <taxon>Bacteria</taxon>
        <taxon>Bacillati</taxon>
        <taxon>Actinomycetota</taxon>
        <taxon>Actinomycetes</taxon>
        <taxon>Mycobacteriales</taxon>
        <taxon>Nocardiaceae</taxon>
        <taxon>Rhodococcoides</taxon>
    </lineage>
</organism>
<keyword evidence="2" id="KW-1133">Transmembrane helix</keyword>
<feature type="transmembrane region" description="Helical" evidence="2">
    <location>
        <begin position="354"/>
        <end position="377"/>
    </location>
</feature>
<feature type="transmembrane region" description="Helical" evidence="2">
    <location>
        <begin position="270"/>
        <end position="288"/>
    </location>
</feature>
<dbReference type="EMBL" id="CP015220">
    <property type="protein sequence ID" value="AMY22572.1"/>
    <property type="molecule type" value="Genomic_DNA"/>
</dbReference>
<protein>
    <recommendedName>
        <fullName evidence="5">DUF3556 domain-containing protein</fullName>
    </recommendedName>
</protein>
<gene>
    <name evidence="3" type="ORF">A3Q41_01261</name>
</gene>
<name>A0A143QJC5_RHOFA</name>
<proteinExistence type="predicted"/>
<feature type="transmembrane region" description="Helical" evidence="2">
    <location>
        <begin position="410"/>
        <end position="428"/>
    </location>
</feature>
<dbReference type="Pfam" id="PF12077">
    <property type="entry name" value="DUF3556"/>
    <property type="match status" value="1"/>
</dbReference>
<dbReference type="KEGG" id="rhs:A3Q41_01261"/>
<evidence type="ECO:0008006" key="5">
    <source>
        <dbReference type="Google" id="ProtNLM"/>
    </source>
</evidence>
<evidence type="ECO:0000256" key="2">
    <source>
        <dbReference type="SAM" id="Phobius"/>
    </source>
</evidence>
<reference evidence="4" key="2">
    <citation type="submission" date="2016-04" db="EMBL/GenBank/DDBJ databases">
        <title>Complete Genome and Plasmid Sequences for Rhodococcus fascians D188 and Draft Sequences for Rhodococcus spp. Isolates PBTS 1 and PBTS 2.</title>
        <authorList>
            <person name="Stamer R."/>
            <person name="Vereecke D."/>
            <person name="Zhang Y."/>
            <person name="Schilkey F."/>
            <person name="Devitt N."/>
            <person name="Randall J."/>
        </authorList>
    </citation>
    <scope>NUCLEOTIDE SEQUENCE [LARGE SCALE GENOMIC DNA]</scope>
    <source>
        <strain evidence="4">PBTS2</strain>
    </source>
</reference>
<feature type="transmembrane region" description="Helical" evidence="2">
    <location>
        <begin position="384"/>
        <end position="404"/>
    </location>
</feature>
<evidence type="ECO:0000256" key="1">
    <source>
        <dbReference type="SAM" id="MobiDB-lite"/>
    </source>
</evidence>
<feature type="transmembrane region" description="Helical" evidence="2">
    <location>
        <begin position="329"/>
        <end position="348"/>
    </location>
</feature>
<dbReference type="InterPro" id="IPR021941">
    <property type="entry name" value="DUF3556_TM"/>
</dbReference>
<dbReference type="Proteomes" id="UP000076038">
    <property type="component" value="Chromosome"/>
</dbReference>
<evidence type="ECO:0000313" key="3">
    <source>
        <dbReference type="EMBL" id="AMY22572.1"/>
    </source>
</evidence>
<evidence type="ECO:0000313" key="4">
    <source>
        <dbReference type="Proteomes" id="UP000076038"/>
    </source>
</evidence>
<dbReference type="AlphaFoldDB" id="A0A143QJC5"/>
<feature type="transmembrane region" description="Helical" evidence="2">
    <location>
        <begin position="117"/>
        <end position="136"/>
    </location>
</feature>
<dbReference type="PATRIC" id="fig|1653479.3.peg.1277"/>
<feature type="transmembrane region" description="Helical" evidence="2">
    <location>
        <begin position="245"/>
        <end position="264"/>
    </location>
</feature>
<feature type="transmembrane region" description="Helical" evidence="2">
    <location>
        <begin position="76"/>
        <end position="97"/>
    </location>
</feature>
<feature type="region of interest" description="Disordered" evidence="1">
    <location>
        <begin position="619"/>
        <end position="644"/>
    </location>
</feature>
<feature type="region of interest" description="Disordered" evidence="1">
    <location>
        <begin position="1"/>
        <end position="21"/>
    </location>
</feature>